<gene>
    <name evidence="9" type="ORF">H8S62_04915</name>
</gene>
<comment type="caution">
    <text evidence="9">The sequence shown here is derived from an EMBL/GenBank/DDBJ whole genome shotgun (WGS) entry which is preliminary data.</text>
</comment>
<feature type="domain" description="ABC transmembrane type-1" evidence="8">
    <location>
        <begin position="72"/>
        <end position="289"/>
    </location>
</feature>
<accession>A0A8J6J9Y5</accession>
<comment type="subcellular location">
    <subcellularLocation>
        <location evidence="1 7">Cell membrane</location>
        <topology evidence="1 7">Multi-pass membrane protein</topology>
    </subcellularLocation>
</comment>
<keyword evidence="3" id="KW-1003">Cell membrane</keyword>
<feature type="transmembrane region" description="Helical" evidence="7">
    <location>
        <begin position="111"/>
        <end position="131"/>
    </location>
</feature>
<dbReference type="PROSITE" id="PS50928">
    <property type="entry name" value="ABC_TM1"/>
    <property type="match status" value="1"/>
</dbReference>
<dbReference type="PANTHER" id="PTHR30193">
    <property type="entry name" value="ABC TRANSPORTER PERMEASE PROTEIN"/>
    <property type="match status" value="1"/>
</dbReference>
<protein>
    <submittedName>
        <fullName evidence="9">Sugar ABC transporter permease</fullName>
    </submittedName>
</protein>
<dbReference type="Proteomes" id="UP000607645">
    <property type="component" value="Unassembled WGS sequence"/>
</dbReference>
<feature type="transmembrane region" description="Helical" evidence="7">
    <location>
        <begin position="78"/>
        <end position="99"/>
    </location>
</feature>
<evidence type="ECO:0000256" key="2">
    <source>
        <dbReference type="ARBA" id="ARBA00022448"/>
    </source>
</evidence>
<dbReference type="RefSeq" id="WP_186918675.1">
    <property type="nucleotide sequence ID" value="NZ_JACOPQ010000003.1"/>
</dbReference>
<evidence type="ECO:0000256" key="3">
    <source>
        <dbReference type="ARBA" id="ARBA00022475"/>
    </source>
</evidence>
<feature type="transmembrane region" description="Helical" evidence="7">
    <location>
        <begin position="268"/>
        <end position="290"/>
    </location>
</feature>
<dbReference type="InterPro" id="IPR035906">
    <property type="entry name" value="MetI-like_sf"/>
</dbReference>
<evidence type="ECO:0000256" key="7">
    <source>
        <dbReference type="RuleBase" id="RU363032"/>
    </source>
</evidence>
<evidence type="ECO:0000313" key="10">
    <source>
        <dbReference type="Proteomes" id="UP000607645"/>
    </source>
</evidence>
<evidence type="ECO:0000256" key="6">
    <source>
        <dbReference type="ARBA" id="ARBA00023136"/>
    </source>
</evidence>
<evidence type="ECO:0000313" key="9">
    <source>
        <dbReference type="EMBL" id="MBC5736348.1"/>
    </source>
</evidence>
<dbReference type="InterPro" id="IPR000515">
    <property type="entry name" value="MetI-like"/>
</dbReference>
<name>A0A8J6J9Y5_9FIRM</name>
<evidence type="ECO:0000256" key="5">
    <source>
        <dbReference type="ARBA" id="ARBA00022989"/>
    </source>
</evidence>
<sequence>MAKPGPNKLNKSRYGYLFIAPFFVVFAIFGLYPILYTVFLSFQKWDGLAPLAGIGLKNFQRLVTDKVFYLSLWNTFRIWLMNFLPQMGAALILSALFTFNKIKGMKFFRAAFYLPNLITAASVGLLFNLLFNGDKSVANYILTGLGVPGAPFSFFNSGPFTSGLVSYIQWWMWFGYTTVIIMAGITTIDSGVYDAALVDGATKLQTYTKITLPLIRPTLIYMTITSIIGGMQLFDVPATLTNVQGDPRKSILTTSMYLYNQGFKNHNYGYASAISVGLFLLIAVLSVLALKAMRKKGGMYDD</sequence>
<organism evidence="9 10">
    <name type="scientific">Lawsonibacter faecis</name>
    <dbReference type="NCBI Taxonomy" id="2763052"/>
    <lineage>
        <taxon>Bacteria</taxon>
        <taxon>Bacillati</taxon>
        <taxon>Bacillota</taxon>
        <taxon>Clostridia</taxon>
        <taxon>Eubacteriales</taxon>
        <taxon>Oscillospiraceae</taxon>
        <taxon>Lawsonibacter</taxon>
    </lineage>
</organism>
<dbReference type="Gene3D" id="1.10.3720.10">
    <property type="entry name" value="MetI-like"/>
    <property type="match status" value="1"/>
</dbReference>
<dbReference type="SUPFAM" id="SSF161098">
    <property type="entry name" value="MetI-like"/>
    <property type="match status" value="1"/>
</dbReference>
<dbReference type="PANTHER" id="PTHR30193:SF37">
    <property type="entry name" value="INNER MEMBRANE ABC TRANSPORTER PERMEASE PROTEIN YCJO"/>
    <property type="match status" value="1"/>
</dbReference>
<dbReference type="CDD" id="cd06261">
    <property type="entry name" value="TM_PBP2"/>
    <property type="match status" value="1"/>
</dbReference>
<dbReference type="GO" id="GO:0005886">
    <property type="term" value="C:plasma membrane"/>
    <property type="evidence" value="ECO:0007669"/>
    <property type="project" value="UniProtKB-SubCell"/>
</dbReference>
<feature type="transmembrane region" description="Helical" evidence="7">
    <location>
        <begin position="167"/>
        <end position="188"/>
    </location>
</feature>
<evidence type="ECO:0000256" key="4">
    <source>
        <dbReference type="ARBA" id="ARBA00022692"/>
    </source>
</evidence>
<dbReference type="EMBL" id="JACOPQ010000003">
    <property type="protein sequence ID" value="MBC5736348.1"/>
    <property type="molecule type" value="Genomic_DNA"/>
</dbReference>
<evidence type="ECO:0000259" key="8">
    <source>
        <dbReference type="PROSITE" id="PS50928"/>
    </source>
</evidence>
<reference evidence="9" key="1">
    <citation type="submission" date="2020-08" db="EMBL/GenBank/DDBJ databases">
        <title>Genome public.</title>
        <authorList>
            <person name="Liu C."/>
            <person name="Sun Q."/>
        </authorList>
    </citation>
    <scope>NUCLEOTIDE SEQUENCE</scope>
    <source>
        <strain evidence="9">NSJ-52</strain>
    </source>
</reference>
<comment type="similarity">
    <text evidence="7">Belongs to the binding-protein-dependent transport system permease family.</text>
</comment>
<evidence type="ECO:0000256" key="1">
    <source>
        <dbReference type="ARBA" id="ARBA00004651"/>
    </source>
</evidence>
<keyword evidence="2 7" id="KW-0813">Transport</keyword>
<dbReference type="InterPro" id="IPR051393">
    <property type="entry name" value="ABC_transporter_permease"/>
</dbReference>
<keyword evidence="5 7" id="KW-1133">Transmembrane helix</keyword>
<keyword evidence="6 7" id="KW-0472">Membrane</keyword>
<keyword evidence="4 7" id="KW-0812">Transmembrane</keyword>
<dbReference type="GO" id="GO:0055085">
    <property type="term" value="P:transmembrane transport"/>
    <property type="evidence" value="ECO:0007669"/>
    <property type="project" value="InterPro"/>
</dbReference>
<dbReference type="Pfam" id="PF00528">
    <property type="entry name" value="BPD_transp_1"/>
    <property type="match status" value="1"/>
</dbReference>
<keyword evidence="10" id="KW-1185">Reference proteome</keyword>
<feature type="transmembrane region" description="Helical" evidence="7">
    <location>
        <begin position="14"/>
        <end position="35"/>
    </location>
</feature>
<dbReference type="AlphaFoldDB" id="A0A8J6J9Y5"/>
<proteinExistence type="inferred from homology"/>